<name>A0A0F6THR6_9CAUD</name>
<protein>
    <submittedName>
        <fullName evidence="1">Uncharacterized protein</fullName>
    </submittedName>
</protein>
<evidence type="ECO:0000313" key="1">
    <source>
        <dbReference type="EMBL" id="AKE44973.1"/>
    </source>
</evidence>
<gene>
    <name evidence="1" type="ORF">ECTP1_00093</name>
</gene>
<dbReference type="EMBL" id="KP869100">
    <property type="protein sequence ID" value="AKE44973.1"/>
    <property type="molecule type" value="Genomic_DNA"/>
</dbReference>
<organism evidence="1 2">
    <name type="scientific">Escherichia typing phage 1</name>
    <dbReference type="NCBI Taxonomy" id="1508671"/>
    <lineage>
        <taxon>Viruses</taxon>
        <taxon>Duplodnaviria</taxon>
        <taxon>Heunggongvirae</taxon>
        <taxon>Uroviricota</taxon>
        <taxon>Caudoviricetes</taxon>
        <taxon>Andersonviridae</taxon>
        <taxon>Ounavirinae</taxon>
        <taxon>Felixounavirus</taxon>
        <taxon>Felixounavirus TP1</taxon>
    </lineage>
</organism>
<evidence type="ECO:0000313" key="2">
    <source>
        <dbReference type="Proteomes" id="UP000033803"/>
    </source>
</evidence>
<reference evidence="1 2" key="1">
    <citation type="journal article" date="2015" name="BMC Genomics">
        <title>Analysis of whole genome sequencing for the Escherichia coli O157:H7 typing phages.</title>
        <authorList>
            <person name="Cowley L.A."/>
            <person name="Beckett S.J."/>
            <person name="Chase-Topping M."/>
            <person name="Perry N."/>
            <person name="Dallman T.J."/>
            <person name="Gally D.L."/>
            <person name="Jenkins C."/>
        </authorList>
    </citation>
    <scope>NUCLEOTIDE SEQUENCE [LARGE SCALE GENOMIC DNA]</scope>
</reference>
<dbReference type="Proteomes" id="UP000033803">
    <property type="component" value="Segment"/>
</dbReference>
<sequence>MDNLSIWFNNKPVQPKYLQVAYTDILKVLGKEKFEKFCEGIYNHHCQFATKEGMFVIEQFFGRDPDDYEEISFVMKYMIEYIENRGFEVNPEFYEHEGVPLAKGFDGILINWTW</sequence>
<keyword evidence="2" id="KW-1185">Reference proteome</keyword>
<accession>A0A0F6THR6</accession>
<proteinExistence type="predicted"/>